<dbReference type="EMBL" id="CADCVO010000017">
    <property type="protein sequence ID" value="CAA9466659.1"/>
    <property type="molecule type" value="Genomic_DNA"/>
</dbReference>
<gene>
    <name evidence="5" type="ORF">AVDCRST_MAG13-95</name>
</gene>
<feature type="transmembrane region" description="Helical" evidence="3">
    <location>
        <begin position="204"/>
        <end position="229"/>
    </location>
</feature>
<protein>
    <recommendedName>
        <fullName evidence="4">DUF4349 domain-containing protein</fullName>
    </recommendedName>
</protein>
<proteinExistence type="predicted"/>
<keyword evidence="3" id="KW-0812">Transmembrane</keyword>
<keyword evidence="1" id="KW-0175">Coiled coil</keyword>
<organism evidence="5">
    <name type="scientific">uncultured Solirubrobacteraceae bacterium</name>
    <dbReference type="NCBI Taxonomy" id="1162706"/>
    <lineage>
        <taxon>Bacteria</taxon>
        <taxon>Bacillati</taxon>
        <taxon>Actinomycetota</taxon>
        <taxon>Thermoleophilia</taxon>
        <taxon>Solirubrobacterales</taxon>
        <taxon>Solirubrobacteraceae</taxon>
        <taxon>environmental samples</taxon>
    </lineage>
</organism>
<feature type="domain" description="DUF4349" evidence="4">
    <location>
        <begin position="22"/>
        <end position="229"/>
    </location>
</feature>
<feature type="region of interest" description="Disordered" evidence="2">
    <location>
        <begin position="1"/>
        <end position="38"/>
    </location>
</feature>
<accession>A0A6J4R7Y3</accession>
<feature type="coiled-coil region" evidence="1">
    <location>
        <begin position="109"/>
        <end position="166"/>
    </location>
</feature>
<name>A0A6J4R7Y3_9ACTN</name>
<dbReference type="AlphaFoldDB" id="A0A6J4R7Y3"/>
<feature type="compositionally biased region" description="Pro residues" evidence="2">
    <location>
        <begin position="1"/>
        <end position="10"/>
    </location>
</feature>
<keyword evidence="3" id="KW-0472">Membrane</keyword>
<evidence type="ECO:0000259" key="4">
    <source>
        <dbReference type="Pfam" id="PF14257"/>
    </source>
</evidence>
<dbReference type="Pfam" id="PF14257">
    <property type="entry name" value="DUF4349"/>
    <property type="match status" value="1"/>
</dbReference>
<evidence type="ECO:0000313" key="5">
    <source>
        <dbReference type="EMBL" id="CAA9466659.1"/>
    </source>
</evidence>
<evidence type="ECO:0000256" key="3">
    <source>
        <dbReference type="SAM" id="Phobius"/>
    </source>
</evidence>
<sequence length="244" mass="25313">MSSAPLPPTGDPASAGPLGGPRRVERSTSLSLATAPEDLQGTADEVVREAKAAGGIVASSQVVAAGDGGSAVFVLRVPDDRASAAVARISALADVVSLSESTQDITGSYTSAQDRLADARDQRAALLRALGRAEDADEADRLERRLRQARSRISRLEGELRSLRRRTTSSRIDVSIEAREGLGGGAGTWTPRDAARDALRILEVGLGVVLVAAAVLLPVALLALLALAAARARRRRRESALGAA</sequence>
<keyword evidence="3" id="KW-1133">Transmembrane helix</keyword>
<evidence type="ECO:0000256" key="2">
    <source>
        <dbReference type="SAM" id="MobiDB-lite"/>
    </source>
</evidence>
<dbReference type="InterPro" id="IPR025645">
    <property type="entry name" value="DUF4349"/>
</dbReference>
<evidence type="ECO:0000256" key="1">
    <source>
        <dbReference type="SAM" id="Coils"/>
    </source>
</evidence>
<reference evidence="5" key="1">
    <citation type="submission" date="2020-02" db="EMBL/GenBank/DDBJ databases">
        <authorList>
            <person name="Meier V. D."/>
        </authorList>
    </citation>
    <scope>NUCLEOTIDE SEQUENCE</scope>
    <source>
        <strain evidence="5">AVDCRST_MAG13</strain>
    </source>
</reference>